<gene>
    <name evidence="1" type="ORF">GMOD_00006116</name>
</gene>
<dbReference type="AlphaFoldDB" id="A0A3M7M4D2"/>
<dbReference type="Proteomes" id="UP000265663">
    <property type="component" value="Unassembled WGS sequence"/>
</dbReference>
<reference evidence="1 2" key="1">
    <citation type="journal article" date="2014" name="PLoS ONE">
        <title>De novo Genome Assembly of the Fungal Plant Pathogen Pyrenophora semeniperda.</title>
        <authorList>
            <person name="Soliai M.M."/>
            <person name="Meyer S.E."/>
            <person name="Udall J.A."/>
            <person name="Elzinga D.E."/>
            <person name="Hermansen R.A."/>
            <person name="Bodily P.M."/>
            <person name="Hart A.A."/>
            <person name="Coleman C.E."/>
        </authorList>
    </citation>
    <scope>NUCLEOTIDE SEQUENCE [LARGE SCALE GENOMIC DNA]</scope>
    <source>
        <strain evidence="1 2">CCB06</strain>
        <tissue evidence="1">Mycelium</tissue>
    </source>
</reference>
<dbReference type="EMBL" id="KE747818">
    <property type="protein sequence ID" value="RMZ69336.1"/>
    <property type="molecule type" value="Genomic_DNA"/>
</dbReference>
<sequence>MDRGKIGPTGSSPNSIAITMRCAVAGGGTWEILQGAACLCSTPTPTHTVSMYGVGVGKSGCVIFLEVLFLLHRPASCPCPPSGPSHTAATLTQMHLCNFPALSSRTLNPYPYSYCQEALPRNQALLTGIPIVCHTVFVVDGIFLLRWCHCRWYSLRWYLLAFCILCNGTDIATNPLPSSPDNSSSLSLNPLPLLSPYHRFSHRKPTLPFLPKPLLLLPHPLKRLLSYPRRHILPHARHPRPNRITPPLLYKKLPPRLIQHLQHPFHPPLVPLPLPPLFIFFEFDIREA</sequence>
<evidence type="ECO:0000313" key="2">
    <source>
        <dbReference type="Proteomes" id="UP000265663"/>
    </source>
</evidence>
<protein>
    <submittedName>
        <fullName evidence="1">Uncharacterized protein</fullName>
    </submittedName>
</protein>
<evidence type="ECO:0000313" key="1">
    <source>
        <dbReference type="EMBL" id="RMZ69336.1"/>
    </source>
</evidence>
<keyword evidence="2" id="KW-1185">Reference proteome</keyword>
<name>A0A3M7M4D2_9PLEO</name>
<proteinExistence type="predicted"/>
<accession>A0A3M7M4D2</accession>
<organism evidence="1 2">
    <name type="scientific">Pyrenophora seminiperda CCB06</name>
    <dbReference type="NCBI Taxonomy" id="1302712"/>
    <lineage>
        <taxon>Eukaryota</taxon>
        <taxon>Fungi</taxon>
        <taxon>Dikarya</taxon>
        <taxon>Ascomycota</taxon>
        <taxon>Pezizomycotina</taxon>
        <taxon>Dothideomycetes</taxon>
        <taxon>Pleosporomycetidae</taxon>
        <taxon>Pleosporales</taxon>
        <taxon>Pleosporineae</taxon>
        <taxon>Pleosporaceae</taxon>
        <taxon>Pyrenophora</taxon>
    </lineage>
</organism>